<feature type="domain" description="Glycosyltransferase subfamily 4-like N-terminal" evidence="3">
    <location>
        <begin position="19"/>
        <end position="183"/>
    </location>
</feature>
<proteinExistence type="predicted"/>
<reference evidence="4" key="1">
    <citation type="submission" date="2021-10" db="EMBL/GenBank/DDBJ databases">
        <title>Anaerobic single-cell dispensing facilitates the cultivation of human gut bacteria.</title>
        <authorList>
            <person name="Afrizal A."/>
        </authorList>
    </citation>
    <scope>NUCLEOTIDE SEQUENCE</scope>
    <source>
        <strain evidence="4">CLA-AA-H274</strain>
    </source>
</reference>
<accession>A0AAE3AR31</accession>
<dbReference type="InterPro" id="IPR028098">
    <property type="entry name" value="Glyco_trans_4-like_N"/>
</dbReference>
<organism evidence="4 5">
    <name type="scientific">Brotaphodocola catenula</name>
    <dbReference type="NCBI Taxonomy" id="2885361"/>
    <lineage>
        <taxon>Bacteria</taxon>
        <taxon>Bacillati</taxon>
        <taxon>Bacillota</taxon>
        <taxon>Clostridia</taxon>
        <taxon>Lachnospirales</taxon>
        <taxon>Lachnospiraceae</taxon>
        <taxon>Brotaphodocola</taxon>
    </lineage>
</organism>
<dbReference type="SUPFAM" id="SSF53756">
    <property type="entry name" value="UDP-Glycosyltransferase/glycogen phosphorylase"/>
    <property type="match status" value="1"/>
</dbReference>
<dbReference type="Pfam" id="PF13439">
    <property type="entry name" value="Glyco_transf_4"/>
    <property type="match status" value="1"/>
</dbReference>
<evidence type="ECO:0000259" key="2">
    <source>
        <dbReference type="Pfam" id="PF00534"/>
    </source>
</evidence>
<dbReference type="AlphaFoldDB" id="A0AAE3AR31"/>
<gene>
    <name evidence="4" type="ORF">LKD32_10175</name>
</gene>
<dbReference type="Gene3D" id="3.40.50.2000">
    <property type="entry name" value="Glycogen Phosphorylase B"/>
    <property type="match status" value="2"/>
</dbReference>
<dbReference type="EMBL" id="JAJEPU010000029">
    <property type="protein sequence ID" value="MCC2165236.1"/>
    <property type="molecule type" value="Genomic_DNA"/>
</dbReference>
<dbReference type="Proteomes" id="UP001198962">
    <property type="component" value="Unassembled WGS sequence"/>
</dbReference>
<dbReference type="RefSeq" id="WP_308451598.1">
    <property type="nucleotide sequence ID" value="NZ_JAJEPU010000029.1"/>
</dbReference>
<dbReference type="CDD" id="cd03801">
    <property type="entry name" value="GT4_PimA-like"/>
    <property type="match status" value="1"/>
</dbReference>
<protein>
    <submittedName>
        <fullName evidence="4">Glycosyltransferase family 4 protein</fullName>
    </submittedName>
</protein>
<name>A0AAE3AR31_9FIRM</name>
<sequence length="377" mass="42752">MKKRFAIAMFGHKRLTREGGIEIVVKELCTRMAQMGYQVTCYNRSGHHVSGAEYDRSIKIEYEGIRQKSVPTIEMKGLAAVSSSFFAALCSAFGKYDVVHIHAEGPAFFSWLPKMFGKRVIVTIHGIDWQREKWKSGFGSKYIRQGEKNAVKYADEIIVLSKGVEDYFKNTYGRSTHFIPNGVSRPEIQKAELITKKFGLTKDSYILFLGRLVPEKGLRYLIEAFKQVETDKKLVIAGGSSDTDSFTNELRELAKEDDRILFTGFVQGQMLEELYSNAYIYTLPSDLEGMPLSLLEAMSYGNCCLVSDIPECAEVVQDKALIFKKSDVNDLCACLQEACDHPEKVMILKAQAADFICKKYDWDMVVEETLKLYRGEK</sequence>
<dbReference type="GO" id="GO:0009103">
    <property type="term" value="P:lipopolysaccharide biosynthetic process"/>
    <property type="evidence" value="ECO:0007669"/>
    <property type="project" value="TreeGrafter"/>
</dbReference>
<keyword evidence="5" id="KW-1185">Reference proteome</keyword>
<evidence type="ECO:0000313" key="5">
    <source>
        <dbReference type="Proteomes" id="UP001198962"/>
    </source>
</evidence>
<evidence type="ECO:0000259" key="3">
    <source>
        <dbReference type="Pfam" id="PF13439"/>
    </source>
</evidence>
<keyword evidence="1" id="KW-0808">Transferase</keyword>
<dbReference type="InterPro" id="IPR001296">
    <property type="entry name" value="Glyco_trans_1"/>
</dbReference>
<evidence type="ECO:0000256" key="1">
    <source>
        <dbReference type="ARBA" id="ARBA00022679"/>
    </source>
</evidence>
<dbReference type="GO" id="GO:0016757">
    <property type="term" value="F:glycosyltransferase activity"/>
    <property type="evidence" value="ECO:0007669"/>
    <property type="project" value="InterPro"/>
</dbReference>
<dbReference type="PANTHER" id="PTHR46401:SF2">
    <property type="entry name" value="GLYCOSYLTRANSFERASE WBBK-RELATED"/>
    <property type="match status" value="1"/>
</dbReference>
<comment type="caution">
    <text evidence="4">The sequence shown here is derived from an EMBL/GenBank/DDBJ whole genome shotgun (WGS) entry which is preliminary data.</text>
</comment>
<dbReference type="PANTHER" id="PTHR46401">
    <property type="entry name" value="GLYCOSYLTRANSFERASE WBBK-RELATED"/>
    <property type="match status" value="1"/>
</dbReference>
<evidence type="ECO:0000313" key="4">
    <source>
        <dbReference type="EMBL" id="MCC2165236.1"/>
    </source>
</evidence>
<feature type="domain" description="Glycosyl transferase family 1" evidence="2">
    <location>
        <begin position="195"/>
        <end position="352"/>
    </location>
</feature>
<dbReference type="Pfam" id="PF00534">
    <property type="entry name" value="Glycos_transf_1"/>
    <property type="match status" value="1"/>
</dbReference>